<keyword evidence="15" id="KW-1185">Reference proteome</keyword>
<dbReference type="Proteomes" id="UP000230066">
    <property type="component" value="Unassembled WGS sequence"/>
</dbReference>
<organism evidence="14 15">
    <name type="scientific">Fasciola hepatica</name>
    <name type="common">Liver fluke</name>
    <dbReference type="NCBI Taxonomy" id="6192"/>
    <lineage>
        <taxon>Eukaryota</taxon>
        <taxon>Metazoa</taxon>
        <taxon>Spiralia</taxon>
        <taxon>Lophotrochozoa</taxon>
        <taxon>Platyhelminthes</taxon>
        <taxon>Trematoda</taxon>
        <taxon>Digenea</taxon>
        <taxon>Plagiorchiida</taxon>
        <taxon>Echinostomata</taxon>
        <taxon>Echinostomatoidea</taxon>
        <taxon>Fasciolidae</taxon>
        <taxon>Fasciola</taxon>
    </lineage>
</organism>
<protein>
    <submittedName>
        <fullName evidence="14">Acid sensing ion channel 4 pituitary</fullName>
    </submittedName>
</protein>
<keyword evidence="7 11" id="KW-0406">Ion transport</keyword>
<evidence type="ECO:0000256" key="5">
    <source>
        <dbReference type="ARBA" id="ARBA00022989"/>
    </source>
</evidence>
<feature type="transmembrane region" description="Helical" evidence="13">
    <location>
        <begin position="954"/>
        <end position="972"/>
    </location>
</feature>
<keyword evidence="10 11" id="KW-0407">Ion channel</keyword>
<evidence type="ECO:0000256" key="12">
    <source>
        <dbReference type="SAM" id="Coils"/>
    </source>
</evidence>
<keyword evidence="8 13" id="KW-0472">Membrane</keyword>
<dbReference type="InterPro" id="IPR001873">
    <property type="entry name" value="ENaC"/>
</dbReference>
<keyword evidence="6" id="KW-0915">Sodium</keyword>
<name>A0A4E0RYF6_FASHE</name>
<accession>A0A4E0RYF6</accession>
<feature type="transmembrane region" description="Helical" evidence="13">
    <location>
        <begin position="247"/>
        <end position="266"/>
    </location>
</feature>
<evidence type="ECO:0000256" key="7">
    <source>
        <dbReference type="ARBA" id="ARBA00023065"/>
    </source>
</evidence>
<dbReference type="EMBL" id="JXXN02000048">
    <property type="protein sequence ID" value="THD28888.1"/>
    <property type="molecule type" value="Genomic_DNA"/>
</dbReference>
<dbReference type="GO" id="GO:0005272">
    <property type="term" value="F:sodium channel activity"/>
    <property type="evidence" value="ECO:0007669"/>
    <property type="project" value="UniProtKB-KW"/>
</dbReference>
<gene>
    <name evidence="14" type="ORF">D915_000258</name>
</gene>
<evidence type="ECO:0000313" key="15">
    <source>
        <dbReference type="Proteomes" id="UP000230066"/>
    </source>
</evidence>
<keyword evidence="12" id="KW-0175">Coiled coil</keyword>
<evidence type="ECO:0000313" key="14">
    <source>
        <dbReference type="EMBL" id="THD28888.1"/>
    </source>
</evidence>
<feature type="coiled-coil region" evidence="12">
    <location>
        <begin position="633"/>
        <end position="660"/>
    </location>
</feature>
<dbReference type="AlphaFoldDB" id="A0A4E0RYF6"/>
<proteinExistence type="inferred from homology"/>
<evidence type="ECO:0000256" key="11">
    <source>
        <dbReference type="RuleBase" id="RU000679"/>
    </source>
</evidence>
<dbReference type="GO" id="GO:0016020">
    <property type="term" value="C:membrane"/>
    <property type="evidence" value="ECO:0007669"/>
    <property type="project" value="UniProtKB-SubCell"/>
</dbReference>
<evidence type="ECO:0000256" key="13">
    <source>
        <dbReference type="SAM" id="Phobius"/>
    </source>
</evidence>
<evidence type="ECO:0000256" key="1">
    <source>
        <dbReference type="ARBA" id="ARBA00004141"/>
    </source>
</evidence>
<keyword evidence="2 11" id="KW-0813">Transport</keyword>
<evidence type="ECO:0000256" key="3">
    <source>
        <dbReference type="ARBA" id="ARBA00022461"/>
    </source>
</evidence>
<evidence type="ECO:0000256" key="8">
    <source>
        <dbReference type="ARBA" id="ARBA00023136"/>
    </source>
</evidence>
<evidence type="ECO:0000256" key="6">
    <source>
        <dbReference type="ARBA" id="ARBA00023053"/>
    </source>
</evidence>
<reference evidence="14" key="1">
    <citation type="submission" date="2019-03" db="EMBL/GenBank/DDBJ databases">
        <title>Improved annotation for the trematode Fasciola hepatica.</title>
        <authorList>
            <person name="Choi Y.-J."/>
            <person name="Martin J."/>
            <person name="Mitreva M."/>
        </authorList>
    </citation>
    <scope>NUCLEOTIDE SEQUENCE [LARGE SCALE GENOMIC DNA]</scope>
</reference>
<sequence>MGTERVASTSFQSNFIRSNTAMMQKEHVFAPASSYILREGHDIKDLDDKWEKHICSHPRSCQKSLPLCSADQTLTNPVVHLGSFDSPQQVSQSVPLPGSHYVPCPNNRRQFATESTSTVQSQENLMRRMGLFFTNRCNPVSTDDFSPMEPVCLHRISPPRSMLTGDSLCNAPRCEPHPDPVFSVGCAFNETFDMDQSVSNSEVRVDCVLPPGTNLILQEPAKDLLRSGDTFLRSGHDIPGTAKICRIIVIMLISLLALACLGYRLADWFTRYREMKNYFVYSGVTPSRDSQYLQTNILSPRNESTFSEPIHSVKHYATNSDDSKFQSSSSFEENTPRLTVTICNLNPMRGSSLFATENGSGLYDFIMQKRQVELEENKGEPVANLDSTFISVDLLAHTGHRIEEILKNCQSGDRLYKPRNFSTIQTPYGLCHLLSVDPNARQVKFLLDAQDYDYLIPNLGIIGYRVWIHASEAQARNQLQVNPSEAYTSFNEVLYQTGGVDVHEVTVGSEFQTILRVALGADISLRSYVFESGTCVSQGQRKIPDKTERLESKLWHESKSTRKLRAAPEIRPTSFDAQIISATQAPKSNLLYSLMSLRHPELFRRDALTVAWAQRIQQRAFLRLANATAFVEVQKLISGFAELQNELEKTTTQLHMLESHLWSDERKILQRQRMDRDCQTEMLQNIRLLLNISSKFRDELCELPFTDGLYTGNFLRCDHAQKTDGKANDLEATFIQAVLQLKSHQHIDSLKVFPFSGTNAERSGRKKVEPDYLKVHYLTTSQPSLLELQIVNLFFSSTTTKPRLKDILRNYLRILSAKRMQIRPRNSSPIQVRKVSLPDPERPHQYEKTQITGDLCSDEGQEALSLRYHNFLEELGERIAACLQRLDTFSNTMASIVSANKPIINAFKITSTDLTKIPTSSLVAFTVQVESVGSGLSTSRMVSLDTLVSPFSEVLGICFTTLGFLIPLLLFVDCAFSQMYRTNGSNQGNA</sequence>
<keyword evidence="3 11" id="KW-0894">Sodium channel</keyword>
<evidence type="ECO:0000256" key="2">
    <source>
        <dbReference type="ARBA" id="ARBA00022448"/>
    </source>
</evidence>
<evidence type="ECO:0000256" key="10">
    <source>
        <dbReference type="ARBA" id="ARBA00023303"/>
    </source>
</evidence>
<comment type="caution">
    <text evidence="14">The sequence shown here is derived from an EMBL/GenBank/DDBJ whole genome shotgun (WGS) entry which is preliminary data.</text>
</comment>
<evidence type="ECO:0000256" key="9">
    <source>
        <dbReference type="ARBA" id="ARBA00023201"/>
    </source>
</evidence>
<keyword evidence="4 11" id="KW-0812">Transmembrane</keyword>
<keyword evidence="9 11" id="KW-0739">Sodium transport</keyword>
<evidence type="ECO:0000256" key="4">
    <source>
        <dbReference type="ARBA" id="ARBA00022692"/>
    </source>
</evidence>
<comment type="similarity">
    <text evidence="11">Belongs to the amiloride-sensitive sodium channel (TC 1.A.6) family.</text>
</comment>
<dbReference type="Pfam" id="PF00858">
    <property type="entry name" value="ASC"/>
    <property type="match status" value="1"/>
</dbReference>
<comment type="subcellular location">
    <subcellularLocation>
        <location evidence="1">Membrane</location>
        <topology evidence="1">Multi-pass membrane protein</topology>
    </subcellularLocation>
</comment>
<keyword evidence="5 13" id="KW-1133">Transmembrane helix</keyword>